<protein>
    <recommendedName>
        <fullName evidence="3">Motility protein</fullName>
    </recommendedName>
</protein>
<evidence type="ECO:0000313" key="1">
    <source>
        <dbReference type="EMBL" id="MBT9291097.1"/>
    </source>
</evidence>
<evidence type="ECO:0008006" key="3">
    <source>
        <dbReference type="Google" id="ProtNLM"/>
    </source>
</evidence>
<dbReference type="EMBL" id="JAHHZF010000008">
    <property type="protein sequence ID" value="MBT9291097.1"/>
    <property type="molecule type" value="Genomic_DNA"/>
</dbReference>
<accession>A0A947DA17</accession>
<proteinExistence type="predicted"/>
<name>A0A947DA17_9HYPH</name>
<sequence>MDMVSLATTMSVAKTVSRAEIIAAKMIKDNAESGKAVADLLQSSQENLQALTAATGQPGALLDVTV</sequence>
<dbReference type="RefSeq" id="WP_261969670.1">
    <property type="nucleotide sequence ID" value="NZ_JAHHZF010000008.1"/>
</dbReference>
<dbReference type="AlphaFoldDB" id="A0A947DA17"/>
<evidence type="ECO:0000313" key="2">
    <source>
        <dbReference type="Proteomes" id="UP000766595"/>
    </source>
</evidence>
<keyword evidence="2" id="KW-1185">Reference proteome</keyword>
<gene>
    <name evidence="1" type="ORF">KL771_16645</name>
</gene>
<comment type="caution">
    <text evidence="1">The sequence shown here is derived from an EMBL/GenBank/DDBJ whole genome shotgun (WGS) entry which is preliminary data.</text>
</comment>
<dbReference type="Proteomes" id="UP000766595">
    <property type="component" value="Unassembled WGS sequence"/>
</dbReference>
<reference evidence="1 2" key="1">
    <citation type="submission" date="2021-06" db="EMBL/GenBank/DDBJ databases">
        <authorList>
            <person name="Grouzdev D.S."/>
            <person name="Koziaeva V."/>
        </authorList>
    </citation>
    <scope>NUCLEOTIDE SEQUENCE [LARGE SCALE GENOMIC DNA]</scope>
    <source>
        <strain evidence="1 2">22</strain>
    </source>
</reference>
<organism evidence="1 2">
    <name type="scientific">Prosthecodimorpha staleyi</name>
    <dbReference type="NCBI Taxonomy" id="2840188"/>
    <lineage>
        <taxon>Bacteria</taxon>
        <taxon>Pseudomonadati</taxon>
        <taxon>Pseudomonadota</taxon>
        <taxon>Alphaproteobacteria</taxon>
        <taxon>Hyphomicrobiales</taxon>
        <taxon>Ancalomicrobiaceae</taxon>
        <taxon>Prosthecodimorpha</taxon>
    </lineage>
</organism>